<evidence type="ECO:0000313" key="1">
    <source>
        <dbReference type="EMBL" id="KKN90449.1"/>
    </source>
</evidence>
<organism evidence="1">
    <name type="scientific">marine sediment metagenome</name>
    <dbReference type="NCBI Taxonomy" id="412755"/>
    <lineage>
        <taxon>unclassified sequences</taxon>
        <taxon>metagenomes</taxon>
        <taxon>ecological metagenomes</taxon>
    </lineage>
</organism>
<dbReference type="AlphaFoldDB" id="A0A0F9UFL2"/>
<dbReference type="EMBL" id="LAZR01000110">
    <property type="protein sequence ID" value="KKN90449.1"/>
    <property type="molecule type" value="Genomic_DNA"/>
</dbReference>
<protein>
    <submittedName>
        <fullName evidence="1">Uncharacterized protein</fullName>
    </submittedName>
</protein>
<comment type="caution">
    <text evidence="1">The sequence shown here is derived from an EMBL/GenBank/DDBJ whole genome shotgun (WGS) entry which is preliminary data.</text>
</comment>
<reference evidence="1" key="1">
    <citation type="journal article" date="2015" name="Nature">
        <title>Complex archaea that bridge the gap between prokaryotes and eukaryotes.</title>
        <authorList>
            <person name="Spang A."/>
            <person name="Saw J.H."/>
            <person name="Jorgensen S.L."/>
            <person name="Zaremba-Niedzwiedzka K."/>
            <person name="Martijn J."/>
            <person name="Lind A.E."/>
            <person name="van Eijk R."/>
            <person name="Schleper C."/>
            <person name="Guy L."/>
            <person name="Ettema T.J."/>
        </authorList>
    </citation>
    <scope>NUCLEOTIDE SEQUENCE</scope>
</reference>
<sequence>MKFPYKEILLIAGMIFSAFGVVKAVEHFEPRDIDLMADTTGALVYQEPFQKKIETALFTFEAEGATLFPEALFDVTGVVLGKKRYLPWGEYHLAPWDIGIGWGAMSDPDKLSQVTFWQRNRFMHYRHGADASLSKHTIIQNTTNIHIIPANDLVKSEMPDVKEGNLVRMTGFLVNVVDGDTVMKTSLDRTDTGAGACEILYVQAIDLDPI</sequence>
<gene>
    <name evidence="1" type="ORF">LCGC14_0228180</name>
</gene>
<accession>A0A0F9UFL2</accession>
<proteinExistence type="predicted"/>
<name>A0A0F9UFL2_9ZZZZ</name>